<evidence type="ECO:0000313" key="7">
    <source>
        <dbReference type="EMBL" id="NDW05338.1"/>
    </source>
</evidence>
<protein>
    <submittedName>
        <fullName evidence="7">ABC transporter substrate-binding protein</fullName>
    </submittedName>
</protein>
<dbReference type="GO" id="GO:0006865">
    <property type="term" value="P:amino acid transport"/>
    <property type="evidence" value="ECO:0007669"/>
    <property type="project" value="UniProtKB-KW"/>
</dbReference>
<dbReference type="CDD" id="cd06330">
    <property type="entry name" value="PBP1_As_SBP-like"/>
    <property type="match status" value="1"/>
</dbReference>
<dbReference type="SUPFAM" id="SSF53822">
    <property type="entry name" value="Periplasmic binding protein-like I"/>
    <property type="match status" value="1"/>
</dbReference>
<reference evidence="7 8" key="1">
    <citation type="submission" date="2020-01" db="EMBL/GenBank/DDBJ databases">
        <title>Jiella pacifica sp. nov.</title>
        <authorList>
            <person name="Xue Z."/>
            <person name="Zhu S."/>
            <person name="Chen J."/>
            <person name="Yang J."/>
        </authorList>
    </citation>
    <scope>NUCLEOTIDE SEQUENCE [LARGE SCALE GENOMIC DNA]</scope>
    <source>
        <strain evidence="7 8">40Bstr34</strain>
    </source>
</reference>
<dbReference type="InterPro" id="IPR028081">
    <property type="entry name" value="Leu-bd"/>
</dbReference>
<dbReference type="EMBL" id="JAAAMG010000009">
    <property type="protein sequence ID" value="NDW05338.1"/>
    <property type="molecule type" value="Genomic_DNA"/>
</dbReference>
<feature type="domain" description="Leucine-binding protein" evidence="6">
    <location>
        <begin position="31"/>
        <end position="368"/>
    </location>
</feature>
<dbReference type="InterPro" id="IPR000709">
    <property type="entry name" value="Leu_Ile_Val-bd"/>
</dbReference>
<organism evidence="7 8">
    <name type="scientific">Jiella pacifica</name>
    <dbReference type="NCBI Taxonomy" id="2696469"/>
    <lineage>
        <taxon>Bacteria</taxon>
        <taxon>Pseudomonadati</taxon>
        <taxon>Pseudomonadota</taxon>
        <taxon>Alphaproteobacteria</taxon>
        <taxon>Hyphomicrobiales</taxon>
        <taxon>Aurantimonadaceae</taxon>
        <taxon>Jiella</taxon>
    </lineage>
</organism>
<dbReference type="InterPro" id="IPR051010">
    <property type="entry name" value="BCAA_transport"/>
</dbReference>
<dbReference type="PANTHER" id="PTHR30483">
    <property type="entry name" value="LEUCINE-SPECIFIC-BINDING PROTEIN"/>
    <property type="match status" value="1"/>
</dbReference>
<dbReference type="PANTHER" id="PTHR30483:SF37">
    <property type="entry name" value="ABC TRANSPORTER SUBSTRATE-BINDING PROTEIN"/>
    <property type="match status" value="1"/>
</dbReference>
<dbReference type="InterPro" id="IPR028082">
    <property type="entry name" value="Peripla_BP_I"/>
</dbReference>
<evidence type="ECO:0000256" key="1">
    <source>
        <dbReference type="ARBA" id="ARBA00010062"/>
    </source>
</evidence>
<gene>
    <name evidence="7" type="ORF">GTK09_12960</name>
</gene>
<evidence type="ECO:0000256" key="2">
    <source>
        <dbReference type="ARBA" id="ARBA00022448"/>
    </source>
</evidence>
<dbReference type="PRINTS" id="PR00337">
    <property type="entry name" value="LEUILEVALBP"/>
</dbReference>
<evidence type="ECO:0000256" key="4">
    <source>
        <dbReference type="ARBA" id="ARBA00022970"/>
    </source>
</evidence>
<dbReference type="Proteomes" id="UP000469011">
    <property type="component" value="Unassembled WGS sequence"/>
</dbReference>
<evidence type="ECO:0000256" key="5">
    <source>
        <dbReference type="SAM" id="SignalP"/>
    </source>
</evidence>
<keyword evidence="4" id="KW-0029">Amino-acid transport</keyword>
<comment type="caution">
    <text evidence="7">The sequence shown here is derived from an EMBL/GenBank/DDBJ whole genome shotgun (WGS) entry which is preliminary data.</text>
</comment>
<evidence type="ECO:0000313" key="8">
    <source>
        <dbReference type="Proteomes" id="UP000469011"/>
    </source>
</evidence>
<dbReference type="AlphaFoldDB" id="A0A6N9T8W7"/>
<evidence type="ECO:0000259" key="6">
    <source>
        <dbReference type="Pfam" id="PF13458"/>
    </source>
</evidence>
<feature type="chain" id="PRO_5027110863" evidence="5">
    <location>
        <begin position="29"/>
        <end position="403"/>
    </location>
</feature>
<dbReference type="Pfam" id="PF13458">
    <property type="entry name" value="Peripla_BP_6"/>
    <property type="match status" value="1"/>
</dbReference>
<name>A0A6N9T8W7_9HYPH</name>
<sequence length="403" mass="43451">MLKTLSRLGCISMLVGTGLMASASAGWADDIKIGEINSYSALPAFTEPYRKGWQLAVEEINAGGGINGDNLVVISKDDGGKPAAAVTAANELVSRDGVVLLTGGFFSNVGLAIADFASHKKVLYLAGEPLTDAITWSEGNKYTFRLRPSNYMQAAMLAEQAAKLPAKRWATVAPNYEYGQSAVKVFKELLTKARPDVEFVAEQWPPLGKIDGGAVAQALAAADPEAILNVEFGADLVQFVREGTTRGLFEGREVVSFLTGEPEYLEPLKAEAPEGWIVTGYPWYAIETPEHDAFMKAYEAKYGEHPYLGSVVGYVEFKLIAEILKKAKSTEADDLVAAAEGLTLDTPFGEITMREIDHQATLGAFVGKTAVEDGKGVMVDFTYKDGADYLPSDEEVKTLRPQD</sequence>
<accession>A0A6N9T8W7</accession>
<dbReference type="Gene3D" id="3.40.50.2300">
    <property type="match status" value="2"/>
</dbReference>
<comment type="similarity">
    <text evidence="1">Belongs to the leucine-binding protein family.</text>
</comment>
<feature type="signal peptide" evidence="5">
    <location>
        <begin position="1"/>
        <end position="28"/>
    </location>
</feature>
<keyword evidence="8" id="KW-1185">Reference proteome</keyword>
<proteinExistence type="inferred from homology"/>
<keyword evidence="2" id="KW-0813">Transport</keyword>
<keyword evidence="3 5" id="KW-0732">Signal</keyword>
<evidence type="ECO:0000256" key="3">
    <source>
        <dbReference type="ARBA" id="ARBA00022729"/>
    </source>
</evidence>